<feature type="non-terminal residue" evidence="1">
    <location>
        <position position="1"/>
    </location>
</feature>
<name>X1I2Z3_9ZZZZ</name>
<protein>
    <recommendedName>
        <fullName evidence="2">UvrD-like helicase C-terminal domain-containing protein</fullName>
    </recommendedName>
</protein>
<accession>X1I2Z3</accession>
<evidence type="ECO:0008006" key="2">
    <source>
        <dbReference type="Google" id="ProtNLM"/>
    </source>
</evidence>
<proteinExistence type="predicted"/>
<evidence type="ECO:0000313" key="1">
    <source>
        <dbReference type="EMBL" id="GAH60444.1"/>
    </source>
</evidence>
<organism evidence="1">
    <name type="scientific">marine sediment metagenome</name>
    <dbReference type="NCBI Taxonomy" id="412755"/>
    <lineage>
        <taxon>unclassified sequences</taxon>
        <taxon>metagenomes</taxon>
        <taxon>ecological metagenomes</taxon>
    </lineage>
</organism>
<dbReference type="AlphaFoldDB" id="X1I2Z3"/>
<sequence length="120" mass="13960">LDPEGNYEPKPTLTKMIIQKRKQDKRITERKRLFYVAATRTVEHLILVGRLKSRGVLAKIEDRARSINEIIKWIYWLSKIMNLIELLNSESSTVLLGDTKGEHIEIPYHLFNESQASLSL</sequence>
<reference evidence="1" key="1">
    <citation type="journal article" date="2014" name="Front. Microbiol.">
        <title>High frequency of phylogenetically diverse reductive dehalogenase-homologous genes in deep subseafloor sedimentary metagenomes.</title>
        <authorList>
            <person name="Kawai M."/>
            <person name="Futagami T."/>
            <person name="Toyoda A."/>
            <person name="Takaki Y."/>
            <person name="Nishi S."/>
            <person name="Hori S."/>
            <person name="Arai W."/>
            <person name="Tsubouchi T."/>
            <person name="Morono Y."/>
            <person name="Uchiyama I."/>
            <person name="Ito T."/>
            <person name="Fujiyama A."/>
            <person name="Inagaki F."/>
            <person name="Takami H."/>
        </authorList>
    </citation>
    <scope>NUCLEOTIDE SEQUENCE</scope>
    <source>
        <strain evidence="1">Expedition CK06-06</strain>
    </source>
</reference>
<dbReference type="Gene3D" id="3.40.50.300">
    <property type="entry name" value="P-loop containing nucleotide triphosphate hydrolases"/>
    <property type="match status" value="1"/>
</dbReference>
<dbReference type="SUPFAM" id="SSF52540">
    <property type="entry name" value="P-loop containing nucleoside triphosphate hydrolases"/>
    <property type="match status" value="1"/>
</dbReference>
<gene>
    <name evidence="1" type="ORF">S03H2_28982</name>
</gene>
<dbReference type="EMBL" id="BARU01017475">
    <property type="protein sequence ID" value="GAH60444.1"/>
    <property type="molecule type" value="Genomic_DNA"/>
</dbReference>
<dbReference type="InterPro" id="IPR027417">
    <property type="entry name" value="P-loop_NTPase"/>
</dbReference>
<comment type="caution">
    <text evidence="1">The sequence shown here is derived from an EMBL/GenBank/DDBJ whole genome shotgun (WGS) entry which is preliminary data.</text>
</comment>